<reference evidence="2 3" key="1">
    <citation type="submission" date="2016-03" db="EMBL/GenBank/DDBJ databases">
        <authorList>
            <person name="Devillers H."/>
        </authorList>
    </citation>
    <scope>NUCLEOTIDE SEQUENCE [LARGE SCALE GENOMIC DNA]</scope>
    <source>
        <strain evidence="2">CBS 10888</strain>
    </source>
</reference>
<evidence type="ECO:0000313" key="3">
    <source>
        <dbReference type="Proteomes" id="UP000190274"/>
    </source>
</evidence>
<keyword evidence="3" id="KW-1185">Reference proteome</keyword>
<proteinExistence type="predicted"/>
<gene>
    <name evidence="2" type="ORF">LADA_0H09428G</name>
</gene>
<evidence type="ECO:0000313" key="2">
    <source>
        <dbReference type="EMBL" id="SCU97937.1"/>
    </source>
</evidence>
<organism evidence="2 3">
    <name type="scientific">Lachancea dasiensis</name>
    <dbReference type="NCBI Taxonomy" id="1072105"/>
    <lineage>
        <taxon>Eukaryota</taxon>
        <taxon>Fungi</taxon>
        <taxon>Dikarya</taxon>
        <taxon>Ascomycota</taxon>
        <taxon>Saccharomycotina</taxon>
        <taxon>Saccharomycetes</taxon>
        <taxon>Saccharomycetales</taxon>
        <taxon>Saccharomycetaceae</taxon>
        <taxon>Lachancea</taxon>
    </lineage>
</organism>
<sequence length="386" mass="43338">MANSSFSIYSDNWTLSERPVSNLIKYGPSASDSNSSLLSTDRLVDQVEHEETLAKRFSLDHLRQLTSKMDTKPVVDYDTMSMAQRSVETLNRVDESMRADNVMVTPRLVMHRYAWNIEQQGSKSHKNFPLDNVPIKCNILMTLSGLLSEYQSSDKHVALENVTKVLHYLKKLIQASQLEPPDQGASMRETKVLDQRANLRNAAHRSSVVSDINDSSRSSDTPSRRQSSSTGFELAAVRQNSRRINEQSGASKTRIFSKFFSPIKSRGSAQMSHTVSARNPKSAQPVESEIYAPVDGISGAIPSPELYSFQAPKADTGHPHKAQDLASMQDYREKISILRATLGSLPQTEQNNIVFHFVDASINPFILKDCHLLVKHYIQEEVIFRL</sequence>
<protein>
    <submittedName>
        <fullName evidence="2">LADA_0H09428g1_1</fullName>
    </submittedName>
</protein>
<evidence type="ECO:0000256" key="1">
    <source>
        <dbReference type="SAM" id="MobiDB-lite"/>
    </source>
</evidence>
<dbReference type="OrthoDB" id="4068074at2759"/>
<feature type="region of interest" description="Disordered" evidence="1">
    <location>
        <begin position="199"/>
        <end position="249"/>
    </location>
</feature>
<dbReference type="AlphaFoldDB" id="A0A1G4K2S4"/>
<name>A0A1G4K2S4_9SACH</name>
<dbReference type="Proteomes" id="UP000190274">
    <property type="component" value="Chromosome H"/>
</dbReference>
<dbReference type="EMBL" id="LT598461">
    <property type="protein sequence ID" value="SCU97937.1"/>
    <property type="molecule type" value="Genomic_DNA"/>
</dbReference>
<accession>A0A1G4K2S4</accession>
<feature type="compositionally biased region" description="Low complexity" evidence="1">
    <location>
        <begin position="215"/>
        <end position="229"/>
    </location>
</feature>